<protein>
    <submittedName>
        <fullName evidence="1">Uncharacterized protein</fullName>
    </submittedName>
</protein>
<name>A0A0H5QLW4_9EUKA</name>
<evidence type="ECO:0000313" key="1">
    <source>
        <dbReference type="EMBL" id="CRZ03150.1"/>
    </source>
</evidence>
<feature type="non-terminal residue" evidence="1">
    <location>
        <position position="137"/>
    </location>
</feature>
<dbReference type="EMBL" id="HACM01002708">
    <property type="protein sequence ID" value="CRZ03150.1"/>
    <property type="molecule type" value="Transcribed_RNA"/>
</dbReference>
<accession>A0A0H5QLW4</accession>
<sequence length="137" mass="15322">MCGTTAHSLTRLSIWRCPELGDVGMWRLSRSIFMYAGKIFPPFGFLLINGDVTINLYRSCAILLDFHSAPKCFDCIRTIKGTVTLGCETFIISNYRIAISGRTGALPWPAAYPIYPQPCVFSISTSTRSVSDHHHHH</sequence>
<dbReference type="AlphaFoldDB" id="A0A0H5QLW4"/>
<proteinExistence type="predicted"/>
<reference evidence="1" key="1">
    <citation type="submission" date="2015-04" db="EMBL/GenBank/DDBJ databases">
        <title>The genome sequence of the plant pathogenic Rhizarian Plasmodiophora brassicae reveals insights in its biotrophic life cycle and the origin of chitin synthesis.</title>
        <authorList>
            <person name="Schwelm A."/>
            <person name="Fogelqvist J."/>
            <person name="Knaust A."/>
            <person name="Julke S."/>
            <person name="Lilja T."/>
            <person name="Dhandapani V."/>
            <person name="Bonilla-Rosso G."/>
            <person name="Karlsson M."/>
            <person name="Shevchenko A."/>
            <person name="Choi S.R."/>
            <person name="Kim H.G."/>
            <person name="Park J.Y."/>
            <person name="Lim Y.P."/>
            <person name="Ludwig-Muller J."/>
            <person name="Dixelius C."/>
        </authorList>
    </citation>
    <scope>NUCLEOTIDE SEQUENCE</scope>
    <source>
        <tissue evidence="1">Potato root galls</tissue>
    </source>
</reference>
<organism evidence="1">
    <name type="scientific">Spongospora subterranea</name>
    <dbReference type="NCBI Taxonomy" id="70186"/>
    <lineage>
        <taxon>Eukaryota</taxon>
        <taxon>Sar</taxon>
        <taxon>Rhizaria</taxon>
        <taxon>Endomyxa</taxon>
        <taxon>Phytomyxea</taxon>
        <taxon>Plasmodiophorida</taxon>
        <taxon>Plasmodiophoridae</taxon>
        <taxon>Spongospora</taxon>
    </lineage>
</organism>